<sequence length="288" mass="30537">MVWAMGTACPLMDTSSPAETPSCSAAVLLIRAPSSRESPVLSAPVAAPEDPGTRREPGSSPIRVTAVTALPESARAWPTPTGSAHSTWVSWRQPSSWSVVTEEAVKSVSTSSRAEAWAAPKATVTSVESMAASSHAETAEMFWWASPLVSAVRKTSNRLIRPTTVPIRVKRPAEKRTSLRDRNVGEDTGGAPWSGTVDGWPVWLISSLPSRTAAHIDHPATDGSTLRLIRGHPPPPGPGYPAPMGSERMTPPARRLVRPLPGPSEDTRIPALLGGMRVILHVTVAGLL</sequence>
<dbReference type="EMBL" id="JBHMFI010000011">
    <property type="protein sequence ID" value="MFB9075085.1"/>
    <property type="molecule type" value="Genomic_DNA"/>
</dbReference>
<evidence type="ECO:0000256" key="1">
    <source>
        <dbReference type="SAM" id="MobiDB-lite"/>
    </source>
</evidence>
<evidence type="ECO:0000313" key="3">
    <source>
        <dbReference type="Proteomes" id="UP001589575"/>
    </source>
</evidence>
<feature type="non-terminal residue" evidence="2">
    <location>
        <position position="288"/>
    </location>
</feature>
<feature type="region of interest" description="Disordered" evidence="1">
    <location>
        <begin position="38"/>
        <end position="60"/>
    </location>
</feature>
<protein>
    <submittedName>
        <fullName evidence="2">Uncharacterized protein</fullName>
    </submittedName>
</protein>
<reference evidence="2 3" key="1">
    <citation type="submission" date="2024-09" db="EMBL/GenBank/DDBJ databases">
        <authorList>
            <person name="Sun Q."/>
            <person name="Mori K."/>
        </authorList>
    </citation>
    <scope>NUCLEOTIDE SEQUENCE [LARGE SCALE GENOMIC DNA]</scope>
    <source>
        <strain evidence="2 3">CCM 7609</strain>
    </source>
</reference>
<comment type="caution">
    <text evidence="2">The sequence shown here is derived from an EMBL/GenBank/DDBJ whole genome shotgun (WGS) entry which is preliminary data.</text>
</comment>
<evidence type="ECO:0000313" key="2">
    <source>
        <dbReference type="EMBL" id="MFB9075085.1"/>
    </source>
</evidence>
<organism evidence="2 3">
    <name type="scientific">Citricoccus parietis</name>
    <dbReference type="NCBI Taxonomy" id="592307"/>
    <lineage>
        <taxon>Bacteria</taxon>
        <taxon>Bacillati</taxon>
        <taxon>Actinomycetota</taxon>
        <taxon>Actinomycetes</taxon>
        <taxon>Micrococcales</taxon>
        <taxon>Micrococcaceae</taxon>
        <taxon>Citricoccus</taxon>
    </lineage>
</organism>
<name>A0ABV5G819_9MICC</name>
<gene>
    <name evidence="2" type="ORF">ACFFX0_29450</name>
</gene>
<proteinExistence type="predicted"/>
<keyword evidence="3" id="KW-1185">Reference proteome</keyword>
<dbReference type="Proteomes" id="UP001589575">
    <property type="component" value="Unassembled WGS sequence"/>
</dbReference>
<accession>A0ABV5G819</accession>